<proteinExistence type="predicted"/>
<evidence type="ECO:0000256" key="2">
    <source>
        <dbReference type="SAM" id="Phobius"/>
    </source>
</evidence>
<keyword evidence="1" id="KW-0679">Respiratory chain</keyword>
<feature type="transmembrane region" description="Helical" evidence="2">
    <location>
        <begin position="150"/>
        <end position="173"/>
    </location>
</feature>
<feature type="transmembrane region" description="Helical" evidence="2">
    <location>
        <begin position="255"/>
        <end position="276"/>
    </location>
</feature>
<keyword evidence="5" id="KW-1185">Reference proteome</keyword>
<keyword evidence="1" id="KW-0813">Transport</keyword>
<dbReference type="GO" id="GO:0009060">
    <property type="term" value="P:aerobic respiration"/>
    <property type="evidence" value="ECO:0007669"/>
    <property type="project" value="InterPro"/>
</dbReference>
<sequence>MAGTDYAIMTYQAFDSTPALSNRRIGASFILLALFAGLLGGSLALPFLQIHPTAGQAFCHGILMAFFVICPAALGGFGQWLLPAELGTDRTTLPALTLTGFCFLSSGVVFLPIQPIIALALWAVGVFAVALDIITTFLEGRVLQFRKLSPLAWSMLATASGVTIVAPVLAAIMTRMMINGAPANAAHELVSLLHLPETSLMLTPALGLVCYLLSSSRNKPGLADRLAPYAFGVMAVVGPLFWMDGLFGGVPAAVQGSLVVLTQLVPSVLLVTALCIDVWKQRQELDGTTLWALGSVILFSAGWIAEFMPGHGTDHSAAAFGGIMALCGGFYAWMMRVLPDHIPSPLSRMHAGLTFVGALCSLTPALMVIGEGLMGLSLLTFGILGLFLIKETGRARAKA</sequence>
<protein>
    <recommendedName>
        <fullName evidence="3">Cytochrome oxidase subunit I profile domain-containing protein</fullName>
    </recommendedName>
</protein>
<feature type="transmembrane region" description="Helical" evidence="2">
    <location>
        <begin position="62"/>
        <end position="81"/>
    </location>
</feature>
<dbReference type="AlphaFoldDB" id="A0AAV5NE28"/>
<dbReference type="PANTHER" id="PTHR10422:SF18">
    <property type="entry name" value="CYTOCHROME C OXIDASE SUBUNIT 1"/>
    <property type="match status" value="1"/>
</dbReference>
<reference evidence="5" key="1">
    <citation type="journal article" date="2019" name="Int. J. Syst. Evol. Microbiol.">
        <title>The Global Catalogue of Microorganisms (GCM) 10K type strain sequencing project: providing services to taxonomists for standard genome sequencing and annotation.</title>
        <authorList>
            <consortium name="The Broad Institute Genomics Platform"/>
            <consortium name="The Broad Institute Genome Sequencing Center for Infectious Disease"/>
            <person name="Wu L."/>
            <person name="Ma J."/>
        </authorList>
    </citation>
    <scope>NUCLEOTIDE SEQUENCE [LARGE SCALE GENOMIC DNA]</scope>
    <source>
        <strain evidence="5">NBRC 3267</strain>
    </source>
</reference>
<dbReference type="SUPFAM" id="SSF81442">
    <property type="entry name" value="Cytochrome c oxidase subunit I-like"/>
    <property type="match status" value="1"/>
</dbReference>
<keyword evidence="2" id="KW-1133">Transmembrane helix</keyword>
<dbReference type="InterPro" id="IPR000883">
    <property type="entry name" value="Cyt_C_Oxase_1"/>
</dbReference>
<comment type="caution">
    <text evidence="4">The sequence shown here is derived from an EMBL/GenBank/DDBJ whole genome shotgun (WGS) entry which is preliminary data.</text>
</comment>
<evidence type="ECO:0000259" key="3">
    <source>
        <dbReference type="PROSITE" id="PS50855"/>
    </source>
</evidence>
<evidence type="ECO:0000313" key="5">
    <source>
        <dbReference type="Proteomes" id="UP001156614"/>
    </source>
</evidence>
<feature type="transmembrane region" description="Helical" evidence="2">
    <location>
        <begin position="93"/>
        <end position="113"/>
    </location>
</feature>
<evidence type="ECO:0000256" key="1">
    <source>
        <dbReference type="ARBA" id="ARBA00022660"/>
    </source>
</evidence>
<dbReference type="InterPro" id="IPR036927">
    <property type="entry name" value="Cyt_c_oxase-like_su1_sf"/>
</dbReference>
<feature type="transmembrane region" description="Helical" evidence="2">
    <location>
        <begin position="372"/>
        <end position="389"/>
    </location>
</feature>
<evidence type="ECO:0000313" key="4">
    <source>
        <dbReference type="EMBL" id="GLQ62618.1"/>
    </source>
</evidence>
<dbReference type="InterPro" id="IPR023616">
    <property type="entry name" value="Cyt_c_oxase-like_su1_dom"/>
</dbReference>
<dbReference type="GO" id="GO:0020037">
    <property type="term" value="F:heme binding"/>
    <property type="evidence" value="ECO:0007669"/>
    <property type="project" value="InterPro"/>
</dbReference>
<dbReference type="Gene3D" id="1.20.210.10">
    <property type="entry name" value="Cytochrome c oxidase-like, subunit I domain"/>
    <property type="match status" value="1"/>
</dbReference>
<gene>
    <name evidence="4" type="ORF">GCM10007867_14630</name>
</gene>
<feature type="transmembrane region" description="Helical" evidence="2">
    <location>
        <begin position="317"/>
        <end position="334"/>
    </location>
</feature>
<organism evidence="4 5">
    <name type="scientific">Gluconobacter cerinus</name>
    <dbReference type="NCBI Taxonomy" id="38307"/>
    <lineage>
        <taxon>Bacteria</taxon>
        <taxon>Pseudomonadati</taxon>
        <taxon>Pseudomonadota</taxon>
        <taxon>Alphaproteobacteria</taxon>
        <taxon>Acetobacterales</taxon>
        <taxon>Acetobacteraceae</taxon>
        <taxon>Gluconobacter</taxon>
    </lineage>
</organism>
<feature type="transmembrane region" description="Helical" evidence="2">
    <location>
        <begin position="226"/>
        <end position="243"/>
    </location>
</feature>
<feature type="transmembrane region" description="Helical" evidence="2">
    <location>
        <begin position="288"/>
        <end position="305"/>
    </location>
</feature>
<dbReference type="PROSITE" id="PS50855">
    <property type="entry name" value="COX1"/>
    <property type="match status" value="1"/>
</dbReference>
<keyword evidence="2" id="KW-0812">Transmembrane</keyword>
<feature type="transmembrane region" description="Helical" evidence="2">
    <location>
        <begin position="193"/>
        <end position="214"/>
    </location>
</feature>
<dbReference type="GO" id="GO:0004129">
    <property type="term" value="F:cytochrome-c oxidase activity"/>
    <property type="evidence" value="ECO:0007669"/>
    <property type="project" value="InterPro"/>
</dbReference>
<dbReference type="EMBL" id="BSNU01000002">
    <property type="protein sequence ID" value="GLQ62618.1"/>
    <property type="molecule type" value="Genomic_DNA"/>
</dbReference>
<dbReference type="Pfam" id="PF00115">
    <property type="entry name" value="COX1"/>
    <property type="match status" value="1"/>
</dbReference>
<dbReference type="GO" id="GO:0016020">
    <property type="term" value="C:membrane"/>
    <property type="evidence" value="ECO:0007669"/>
    <property type="project" value="InterPro"/>
</dbReference>
<dbReference type="PANTHER" id="PTHR10422">
    <property type="entry name" value="CYTOCHROME C OXIDASE SUBUNIT 1"/>
    <property type="match status" value="1"/>
</dbReference>
<dbReference type="GO" id="GO:0022904">
    <property type="term" value="P:respiratory electron transport chain"/>
    <property type="evidence" value="ECO:0007669"/>
    <property type="project" value="TreeGrafter"/>
</dbReference>
<feature type="transmembrane region" description="Helical" evidence="2">
    <location>
        <begin position="29"/>
        <end position="50"/>
    </location>
</feature>
<feature type="transmembrane region" description="Helical" evidence="2">
    <location>
        <begin position="346"/>
        <end position="366"/>
    </location>
</feature>
<keyword evidence="2" id="KW-0472">Membrane</keyword>
<feature type="domain" description="Cytochrome oxidase subunit I profile" evidence="3">
    <location>
        <begin position="19"/>
        <end position="310"/>
    </location>
</feature>
<dbReference type="GO" id="GO:0015990">
    <property type="term" value="P:electron transport coupled proton transport"/>
    <property type="evidence" value="ECO:0007669"/>
    <property type="project" value="TreeGrafter"/>
</dbReference>
<accession>A0AAV5NE28</accession>
<dbReference type="Proteomes" id="UP001156614">
    <property type="component" value="Unassembled WGS sequence"/>
</dbReference>
<feature type="transmembrane region" description="Helical" evidence="2">
    <location>
        <begin position="119"/>
        <end position="138"/>
    </location>
</feature>
<keyword evidence="1" id="KW-0249">Electron transport</keyword>
<name>A0AAV5NE28_9PROT</name>